<dbReference type="InterPro" id="IPR014001">
    <property type="entry name" value="Helicase_ATP-bd"/>
</dbReference>
<dbReference type="SMART" id="SM00487">
    <property type="entry name" value="DEXDc"/>
    <property type="match status" value="1"/>
</dbReference>
<keyword evidence="1" id="KW-0547">Nucleotide-binding</keyword>
<dbReference type="AlphaFoldDB" id="A0A813KYR5"/>
<evidence type="ECO:0000313" key="6">
    <source>
        <dbReference type="Proteomes" id="UP000626109"/>
    </source>
</evidence>
<dbReference type="GO" id="GO:0005634">
    <property type="term" value="C:nucleus"/>
    <property type="evidence" value="ECO:0007669"/>
    <property type="project" value="TreeGrafter"/>
</dbReference>
<dbReference type="PANTHER" id="PTHR45626">
    <property type="entry name" value="TRANSCRIPTION TERMINATION FACTOR 2-RELATED"/>
    <property type="match status" value="1"/>
</dbReference>
<accession>A0A813KYR5</accession>
<dbReference type="InterPro" id="IPR000330">
    <property type="entry name" value="SNF2_N"/>
</dbReference>
<proteinExistence type="predicted"/>
<evidence type="ECO:0000313" key="5">
    <source>
        <dbReference type="EMBL" id="CAE8715305.1"/>
    </source>
</evidence>
<organism evidence="5 6">
    <name type="scientific">Polarella glacialis</name>
    <name type="common">Dinoflagellate</name>
    <dbReference type="NCBI Taxonomy" id="89957"/>
    <lineage>
        <taxon>Eukaryota</taxon>
        <taxon>Sar</taxon>
        <taxon>Alveolata</taxon>
        <taxon>Dinophyceae</taxon>
        <taxon>Suessiales</taxon>
        <taxon>Suessiaceae</taxon>
        <taxon>Polarella</taxon>
    </lineage>
</organism>
<comment type="caution">
    <text evidence="5">The sequence shown here is derived from an EMBL/GenBank/DDBJ whole genome shotgun (WGS) entry which is preliminary data.</text>
</comment>
<dbReference type="GO" id="GO:0005524">
    <property type="term" value="F:ATP binding"/>
    <property type="evidence" value="ECO:0007669"/>
    <property type="project" value="UniProtKB-KW"/>
</dbReference>
<evidence type="ECO:0000256" key="2">
    <source>
        <dbReference type="ARBA" id="ARBA00022801"/>
    </source>
</evidence>
<keyword evidence="2" id="KW-0378">Hydrolase</keyword>
<name>A0A813KYR5_POLGL</name>
<evidence type="ECO:0000256" key="3">
    <source>
        <dbReference type="ARBA" id="ARBA00022840"/>
    </source>
</evidence>
<dbReference type="EMBL" id="CAJNNW010032757">
    <property type="protein sequence ID" value="CAE8715305.1"/>
    <property type="molecule type" value="Genomic_DNA"/>
</dbReference>
<reference evidence="5" key="1">
    <citation type="submission" date="2021-02" db="EMBL/GenBank/DDBJ databases">
        <authorList>
            <person name="Dougan E. K."/>
            <person name="Rhodes N."/>
            <person name="Thang M."/>
            <person name="Chan C."/>
        </authorList>
    </citation>
    <scope>NUCLEOTIDE SEQUENCE</scope>
</reference>
<evidence type="ECO:0000259" key="4">
    <source>
        <dbReference type="SMART" id="SM00487"/>
    </source>
</evidence>
<evidence type="ECO:0000256" key="1">
    <source>
        <dbReference type="ARBA" id="ARBA00022741"/>
    </source>
</evidence>
<dbReference type="InterPro" id="IPR027417">
    <property type="entry name" value="P-loop_NTPase"/>
</dbReference>
<dbReference type="GO" id="GO:0016787">
    <property type="term" value="F:hydrolase activity"/>
    <property type="evidence" value="ECO:0007669"/>
    <property type="project" value="UniProtKB-KW"/>
</dbReference>
<dbReference type="Proteomes" id="UP000626109">
    <property type="component" value="Unassembled WGS sequence"/>
</dbReference>
<keyword evidence="3" id="KW-0067">ATP-binding</keyword>
<gene>
    <name evidence="5" type="ORF">PGLA2088_LOCUS38463</name>
</gene>
<sequence>MVSAYGNLAQTLGSGEVVQVRGAPSSKGSGRVLLLRTSLSEAIPAFAQRTFKEEDRISAWPPPVHMGLGPGRLADLVLPPGTQASEWVAVDAAGLLGRWTRRSFSLCLQALEGLNKLDALRIVDQRLHLSSWVCPLDGLTSAGSVLLRAATVFRCRKCGWCPATDTMSKHTNQEGCSVQTFYKFAGQSLRLQAVISEWHVHVFGDVGGLLNQAEFATFWVADELLVSHCLARAAVANSSDALAATQSKARFQLTSTQGEAEAGAPGSFLLPLQEKQRQTLGWMCHMEGVLQHVVSGGQAAVNDLTGFLSTQQLRRRFPGTNLEAVVRLQRVFRSVSGGILADTVGYGKTCCMLALIAATKHLPRPHGAQTGGLVASNATLIITPPNLFDQWQREVSKFLGTSLKLVAISSTLQLQNLKVQDVVEADIVLVPYRFFLHESYRKHCDTMSGAAAPISSHIDSADSQFGRAKSQWLRLFKKECELRNLPASTALGWESITTAITSPSWADFMRKHPSPQLQAFQSREVKRDNKNVDYQTRRVLRLEAIGRELGRRLAEDPGGALALQGPALELFCFRRICFDEFHEVVGLKQRASGNECIAFSAIRLLRAPRRWGLTATPKLERAADVSCMAEVLQVFVPPDSVEDAQLFLDHFARSNAWDVATIPLEQHTVRVSLTGRERALYMSEVQRHGEKSERCVQLCSHFAAGELCADSKLIKNARFVVVVKNTTTSFTVNLPLTSSLIN</sequence>
<dbReference type="GO" id="GO:0006281">
    <property type="term" value="P:DNA repair"/>
    <property type="evidence" value="ECO:0007669"/>
    <property type="project" value="TreeGrafter"/>
</dbReference>
<dbReference type="Pfam" id="PF00176">
    <property type="entry name" value="SNF2-rel_dom"/>
    <property type="match status" value="1"/>
</dbReference>
<dbReference type="InterPro" id="IPR050628">
    <property type="entry name" value="SNF2_RAD54_helicase_TF"/>
</dbReference>
<protein>
    <recommendedName>
        <fullName evidence="4">Helicase ATP-binding domain-containing protein</fullName>
    </recommendedName>
</protein>
<dbReference type="Gene3D" id="3.40.50.300">
    <property type="entry name" value="P-loop containing nucleotide triphosphate hydrolases"/>
    <property type="match status" value="1"/>
</dbReference>
<dbReference type="GO" id="GO:0008094">
    <property type="term" value="F:ATP-dependent activity, acting on DNA"/>
    <property type="evidence" value="ECO:0007669"/>
    <property type="project" value="TreeGrafter"/>
</dbReference>
<dbReference type="PANTHER" id="PTHR45626:SF26">
    <property type="entry name" value="FAMILY HELICASE, PUTATIVE (AFU_ORTHOLOGUE AFUA_2G09120)-RELATED"/>
    <property type="match status" value="1"/>
</dbReference>
<feature type="domain" description="Helicase ATP-binding" evidence="4">
    <location>
        <begin position="268"/>
        <end position="651"/>
    </location>
</feature>
<dbReference type="SUPFAM" id="SSF52540">
    <property type="entry name" value="P-loop containing nucleoside triphosphate hydrolases"/>
    <property type="match status" value="1"/>
</dbReference>